<keyword evidence="3" id="KW-1185">Reference proteome</keyword>
<feature type="region of interest" description="Disordered" evidence="1">
    <location>
        <begin position="469"/>
        <end position="497"/>
    </location>
</feature>
<sequence>MKNASSSSPTENLLIEEREEVMVTKKGRCLRKTHFLKPFLTSIKGGSVAELPRRHYQRPSDFSSDLKRFSSQVSFSGFWFAERRFLSWVVKMEALHAHTWKKAGIFDAIKASTYKISKNTSLILSVTEKWCPETKSFVFPWGEATITLEDVMVLLGFSVLGSPIFAPLKSSEMRDAVEKLDKARFESRCRDSYVSVKSWISSFSGSGGQMEHEAFLVLWLSLFVFPSTARRSVSKYVTSIAVRLARGERIALAPVVLSILYRDLGRICDFSRDKSDDKIYIKSLFKLVQVWIWERFRNTRPKAREIPKGEPRIAQWGGLPQRSKTRLRFDDFEWRPYTKPLKNWNPLRFYLEEAMWVTVDDSVDDDEFVSFARCVTVSQLVGDGFLEDYFPNRVAMQFGLAQDLPALVTRRRNFTEKEAWNDYSKSLDGLKLYMPCRLDRGSVTARYRVWWLKSVAKFLGSAEMQKETTETFNARKKSDDGDDKSDHDDDASPKVLPLSHVVQKLEEGFSAKRRRSRLHRLVKQDKIGVLVKSRVSSGRKMNKKSKDFTNKRSNNKRVQKKRAHEDDDESSMDEEDDKINIDVSPEVLSLSVVQKLEEGFSTRRRSPRIQRLVKQDKIGGLVNSRVSSGWKMNKTSEDFTNKRSVNKPVQLQQSIYQPVQLQQSMYKPVQLQPSMYKPVQLQKSIYDPVQLKENIYIPVQMKKRLYKPVHLQQRINKPVQLQQSIYNPVQLQQSTCEPVQLKQSICEPMQLKQSICEPMQLKQSICEPMQLKQSICEPMQLKQSICEPMQLKQSICEPMQLKQSICEPMQLKQSICEPMQLKQSICEPMQLKQSICEPMQLKQSICEPMQLKQSICEQVQLKENIYIPVQMKKRLYKPVHLQQRINKPVQLQQSIYNPVQLQQSICEPVQQSICQPVQLKRANEDEEDDNITIARWIESRKKYSSDAEIIVGDASETLGKRTRRYLAADSDDGSEPCKKYASTRVEQRREKDDETANKSQKTREILNGFDADVIGNNEGKKNMIDGEQHNGLILQSIGRDGSKKAECLVHEDGEKQRCNDEKLCSEVKKEEELDERLKQRRLAVKEIELKLEARMVKVKKTLAKIIVWKTRGNTNHNI</sequence>
<reference evidence="3" key="1">
    <citation type="journal article" date="2014" name="Nat. Commun.">
        <title>The emerging biofuel crop Camelina sativa retains a highly undifferentiated hexaploid genome structure.</title>
        <authorList>
            <person name="Kagale S."/>
            <person name="Koh C."/>
            <person name="Nixon J."/>
            <person name="Bollina V."/>
            <person name="Clarke W.E."/>
            <person name="Tuteja R."/>
            <person name="Spillane C."/>
            <person name="Robinson S.J."/>
            <person name="Links M.G."/>
            <person name="Clarke C."/>
            <person name="Higgins E.E."/>
            <person name="Huebert T."/>
            <person name="Sharpe A.G."/>
            <person name="Parkin I.A."/>
        </authorList>
    </citation>
    <scope>NUCLEOTIDE SEQUENCE [LARGE SCALE GENOMIC DNA]</scope>
    <source>
        <strain evidence="3">cv. DH55</strain>
    </source>
</reference>
<proteinExistence type="predicted"/>
<feature type="compositionally biased region" description="Basic and acidic residues" evidence="1">
    <location>
        <begin position="985"/>
        <end position="1001"/>
    </location>
</feature>
<evidence type="ECO:0000313" key="4">
    <source>
        <dbReference type="RefSeq" id="XP_019094641.1"/>
    </source>
</evidence>
<feature type="compositionally biased region" description="Basic and acidic residues" evidence="1">
    <location>
        <begin position="476"/>
        <end position="492"/>
    </location>
</feature>
<feature type="compositionally biased region" description="Basic residues" evidence="1">
    <location>
        <begin position="553"/>
        <end position="562"/>
    </location>
</feature>
<feature type="domain" description="Aminotransferase-like plant mobile" evidence="2">
    <location>
        <begin position="104"/>
        <end position="451"/>
    </location>
</feature>
<feature type="compositionally biased region" description="Acidic residues" evidence="1">
    <location>
        <begin position="566"/>
        <end position="577"/>
    </location>
</feature>
<protein>
    <submittedName>
        <fullName evidence="4">Uncharacterized protein LOC104758384 isoform X2</fullName>
    </submittedName>
</protein>
<dbReference type="GeneID" id="104758384"/>
<dbReference type="Pfam" id="PF10536">
    <property type="entry name" value="PMD"/>
    <property type="match status" value="1"/>
</dbReference>
<reference evidence="4" key="2">
    <citation type="submission" date="2025-08" db="UniProtKB">
        <authorList>
            <consortium name="RefSeq"/>
        </authorList>
    </citation>
    <scope>IDENTIFICATION</scope>
    <source>
        <tissue evidence="4">Leaf</tissue>
    </source>
</reference>
<dbReference type="InterPro" id="IPR019557">
    <property type="entry name" value="AminoTfrase-like_pln_mobile"/>
</dbReference>
<accession>A0ABM1R6K3</accession>
<feature type="region of interest" description="Disordered" evidence="1">
    <location>
        <begin position="967"/>
        <end position="1001"/>
    </location>
</feature>
<organism evidence="3 4">
    <name type="scientific">Camelina sativa</name>
    <name type="common">False flax</name>
    <name type="synonym">Myagrum sativum</name>
    <dbReference type="NCBI Taxonomy" id="90675"/>
    <lineage>
        <taxon>Eukaryota</taxon>
        <taxon>Viridiplantae</taxon>
        <taxon>Streptophyta</taxon>
        <taxon>Embryophyta</taxon>
        <taxon>Tracheophyta</taxon>
        <taxon>Spermatophyta</taxon>
        <taxon>Magnoliopsida</taxon>
        <taxon>eudicotyledons</taxon>
        <taxon>Gunneridae</taxon>
        <taxon>Pentapetalae</taxon>
        <taxon>rosids</taxon>
        <taxon>malvids</taxon>
        <taxon>Brassicales</taxon>
        <taxon>Brassicaceae</taxon>
        <taxon>Camelineae</taxon>
        <taxon>Camelina</taxon>
    </lineage>
</organism>
<dbReference type="RefSeq" id="XP_019094641.1">
    <property type="nucleotide sequence ID" value="XM_019239096.1"/>
</dbReference>
<gene>
    <name evidence="4" type="primary">LOC104758384</name>
</gene>
<dbReference type="PANTHER" id="PTHR46033">
    <property type="entry name" value="PROTEIN MAIN-LIKE 2"/>
    <property type="match status" value="1"/>
</dbReference>
<evidence type="ECO:0000256" key="1">
    <source>
        <dbReference type="SAM" id="MobiDB-lite"/>
    </source>
</evidence>
<name>A0ABM1R6K3_CAMSA</name>
<evidence type="ECO:0000313" key="3">
    <source>
        <dbReference type="Proteomes" id="UP000694864"/>
    </source>
</evidence>
<evidence type="ECO:0000259" key="2">
    <source>
        <dbReference type="Pfam" id="PF10536"/>
    </source>
</evidence>
<dbReference type="PANTHER" id="PTHR46033:SF67">
    <property type="entry name" value="AMINOTRANSFERASE-LIKE, PLANT MOBILE DOMAIN FAMILY PROTEIN"/>
    <property type="match status" value="1"/>
</dbReference>
<dbReference type="InterPro" id="IPR044824">
    <property type="entry name" value="MAIN-like"/>
</dbReference>
<dbReference type="Proteomes" id="UP000694864">
    <property type="component" value="Chromosome 17"/>
</dbReference>
<feature type="region of interest" description="Disordered" evidence="1">
    <location>
        <begin position="532"/>
        <end position="579"/>
    </location>
</feature>